<proteinExistence type="predicted"/>
<dbReference type="Proteomes" id="UP000706525">
    <property type="component" value="Unassembled WGS sequence"/>
</dbReference>
<evidence type="ECO:0008006" key="3">
    <source>
        <dbReference type="Google" id="ProtNLM"/>
    </source>
</evidence>
<dbReference type="EMBL" id="CAJZAG010000001">
    <property type="protein sequence ID" value="CAG9164480.1"/>
    <property type="molecule type" value="Genomic_DNA"/>
</dbReference>
<reference evidence="1 2" key="1">
    <citation type="submission" date="2021-08" db="EMBL/GenBank/DDBJ databases">
        <authorList>
            <person name="Peeters C."/>
        </authorList>
    </citation>
    <scope>NUCLEOTIDE SEQUENCE [LARGE SCALE GENOMIC DNA]</scope>
    <source>
        <strain evidence="1 2">LMG 32289</strain>
    </source>
</reference>
<sequence>MRRCLDYGAQEQKKRPRASGAFNRWGLKPVGSCSVAALSAQVAPRVGGVPTTVGRTQMLFGMHTIVNPFERAAVARLLEFLSDQRPWCRSLWGIGVVLAMDELYEACVAMRQGHLSEGSVRRMASSLQRRVGAHPAFTDAEKAFLRQQVQQVPRVDGATHFGIRELSARVSADYLARWSIAVSEGRFTVEHFARSVAAYLLDAGFAGQFLHDFIKSRVNALQPITLPRLCDEIQAEMLNCPRREFEVLLAFASMPALPNGLPSSWLRPAEVIAWLREQNFEVAGVRASAGMVLKVQARDVFGAARAARNESDRYSARALIATGDALRRVPLLWVKGSRTAMPMKEDSRGVGVKELFREDRVFSTDVSHGVDAALELLAHLEGSSPPAAIAGGWAAIEGLLADPSDRATAADNLASLVTCSFPRAELTTLSYRAQAAHPQICAALDAQPINRERARILANLIISGRLPEMPAATDQAAVMRLRKLFANPGSQLQTIRDAIGEAFHRLYRQRNLILHGGRLDSVALSASLRTSAKLAGAGMDRITHGHYVQNLRPLELVAKANLALALVNRDAPLACLDMLEMN</sequence>
<name>A0ABN7XUK2_9BURK</name>
<evidence type="ECO:0000313" key="2">
    <source>
        <dbReference type="Proteomes" id="UP000706525"/>
    </source>
</evidence>
<protein>
    <recommendedName>
        <fullName evidence="3">Integrase</fullName>
    </recommendedName>
</protein>
<evidence type="ECO:0000313" key="1">
    <source>
        <dbReference type="EMBL" id="CAG9164480.1"/>
    </source>
</evidence>
<organism evidence="1 2">
    <name type="scientific">Cupriavidus pampae</name>
    <dbReference type="NCBI Taxonomy" id="659251"/>
    <lineage>
        <taxon>Bacteria</taxon>
        <taxon>Pseudomonadati</taxon>
        <taxon>Pseudomonadota</taxon>
        <taxon>Betaproteobacteria</taxon>
        <taxon>Burkholderiales</taxon>
        <taxon>Burkholderiaceae</taxon>
        <taxon>Cupriavidus</taxon>
    </lineage>
</organism>
<accession>A0ABN7XUK2</accession>
<gene>
    <name evidence="1" type="ORF">LMG32289_00823</name>
</gene>
<comment type="caution">
    <text evidence="1">The sequence shown here is derived from an EMBL/GenBank/DDBJ whole genome shotgun (WGS) entry which is preliminary data.</text>
</comment>
<keyword evidence="2" id="KW-1185">Reference proteome</keyword>